<proteinExistence type="predicted"/>
<dbReference type="Gene3D" id="3.10.450.40">
    <property type="match status" value="1"/>
</dbReference>
<evidence type="ECO:0000313" key="3">
    <source>
        <dbReference type="Proteomes" id="UP000653275"/>
    </source>
</evidence>
<gene>
    <name evidence="2" type="ORF">I7V27_13435</name>
</gene>
<dbReference type="Pfam" id="PF04965">
    <property type="entry name" value="GPW_gp25"/>
    <property type="match status" value="1"/>
</dbReference>
<sequence length="112" mass="12329">MKGMNARTGRPLSGNDHLRQSILNILTTPVGTRVLRREYGSELPELVDAPVDAALVGRIRRATADALNRWEPRIRVTRVYVTGAGNGYIEIVIEGRSLESGAQFRTSGVRIT</sequence>
<organism evidence="2 3">
    <name type="scientific">Lelliottia amnigena</name>
    <name type="common">Enterobacter amnigenus</name>
    <dbReference type="NCBI Taxonomy" id="61646"/>
    <lineage>
        <taxon>Bacteria</taxon>
        <taxon>Pseudomonadati</taxon>
        <taxon>Pseudomonadota</taxon>
        <taxon>Gammaproteobacteria</taxon>
        <taxon>Enterobacterales</taxon>
        <taxon>Enterobacteriaceae</taxon>
        <taxon>Lelliottia</taxon>
    </lineage>
</organism>
<dbReference type="InterPro" id="IPR007048">
    <property type="entry name" value="IraD/Gp25-like"/>
</dbReference>
<dbReference type="SUPFAM" id="SSF160719">
    <property type="entry name" value="gpW/gp25-like"/>
    <property type="match status" value="1"/>
</dbReference>
<name>A0AAP2AF17_LELAM</name>
<reference evidence="2" key="1">
    <citation type="submission" date="2020-12" db="EMBL/GenBank/DDBJ databases">
        <title>Draft genome sequence of Enterobacter spp., Lelliottia spp. and Serratia spp. isolated from drinking water reservoirs and lakes.</title>
        <authorList>
            <person name="Reitter C."/>
            <person name="Neuhaus K."/>
            <person name="Huegler M."/>
        </authorList>
    </citation>
    <scope>NUCLEOTIDE SEQUENCE</scope>
    <source>
        <strain evidence="2">TZW15</strain>
    </source>
</reference>
<comment type="caution">
    <text evidence="2">The sequence shown here is derived from an EMBL/GenBank/DDBJ whole genome shotgun (WGS) entry which is preliminary data.</text>
</comment>
<accession>A0AAP2AF17</accession>
<dbReference type="AlphaFoldDB" id="A0AAP2AF17"/>
<dbReference type="RefSeq" id="WP_202665943.1">
    <property type="nucleotide sequence ID" value="NZ_JAENMR010000006.1"/>
</dbReference>
<evidence type="ECO:0000313" key="2">
    <source>
        <dbReference type="EMBL" id="MBL5935441.1"/>
    </source>
</evidence>
<feature type="domain" description="IraD/Gp25-like" evidence="1">
    <location>
        <begin position="14"/>
        <end position="96"/>
    </location>
</feature>
<dbReference type="EMBL" id="JAENMS010000006">
    <property type="protein sequence ID" value="MBL5935441.1"/>
    <property type="molecule type" value="Genomic_DNA"/>
</dbReference>
<dbReference type="Proteomes" id="UP000653275">
    <property type="component" value="Unassembled WGS sequence"/>
</dbReference>
<protein>
    <submittedName>
        <fullName evidence="2">GPW/gp25 family protein</fullName>
    </submittedName>
</protein>
<evidence type="ECO:0000259" key="1">
    <source>
        <dbReference type="Pfam" id="PF04965"/>
    </source>
</evidence>